<dbReference type="Proteomes" id="UP000240971">
    <property type="component" value="Unassembled WGS sequence"/>
</dbReference>
<dbReference type="AlphaFoldDB" id="A0A2P8HQ81"/>
<evidence type="ECO:0000259" key="4">
    <source>
        <dbReference type="PROSITE" id="PS01124"/>
    </source>
</evidence>
<organism evidence="5 6">
    <name type="scientific">Chitinophaga niastensis</name>
    <dbReference type="NCBI Taxonomy" id="536980"/>
    <lineage>
        <taxon>Bacteria</taxon>
        <taxon>Pseudomonadati</taxon>
        <taxon>Bacteroidota</taxon>
        <taxon>Chitinophagia</taxon>
        <taxon>Chitinophagales</taxon>
        <taxon>Chitinophagaceae</taxon>
        <taxon>Chitinophaga</taxon>
    </lineage>
</organism>
<dbReference type="Gene3D" id="1.10.10.60">
    <property type="entry name" value="Homeodomain-like"/>
    <property type="match status" value="1"/>
</dbReference>
<sequence length="334" mass="38431">MKNPPEQNPMKILWIEREDSDYTPIETVPSEFIPLILPYAGVYFNQDADCDTLSQNIKLPDFSIWSHEIYAHENIILAPQTPYQILALHFMEADGVVADISHRGLFLLNEKEVNLFNLHARFHTAQMEAGNVIFSFHVNILPASLPKLINKYPELQHLASMEIDTTSGPLNKKPYKISAACQELITAIYKCRLIEEQAKYYLHRCCIDLYINFARQDKLSGIINKVSPAMRITLKAVFDHLKENIKEVFNINRLASLYEVPVTELKEAFEQMFFISPKAFAHQQKMMAAYSLVVKTKQQLSFIAEETGFKSWNALRKAFEAYYGYTPISVRNAQ</sequence>
<keyword evidence="3" id="KW-0804">Transcription</keyword>
<evidence type="ECO:0000313" key="5">
    <source>
        <dbReference type="EMBL" id="PSL48355.1"/>
    </source>
</evidence>
<dbReference type="Pfam" id="PF12833">
    <property type="entry name" value="HTH_18"/>
    <property type="match status" value="1"/>
</dbReference>
<dbReference type="GO" id="GO:0003700">
    <property type="term" value="F:DNA-binding transcription factor activity"/>
    <property type="evidence" value="ECO:0007669"/>
    <property type="project" value="InterPro"/>
</dbReference>
<protein>
    <submittedName>
        <fullName evidence="5">AraC-like DNA-binding protein</fullName>
    </submittedName>
</protein>
<evidence type="ECO:0000256" key="2">
    <source>
        <dbReference type="ARBA" id="ARBA00023125"/>
    </source>
</evidence>
<dbReference type="SUPFAM" id="SSF46689">
    <property type="entry name" value="Homeodomain-like"/>
    <property type="match status" value="1"/>
</dbReference>
<evidence type="ECO:0000313" key="6">
    <source>
        <dbReference type="Proteomes" id="UP000240971"/>
    </source>
</evidence>
<dbReference type="EMBL" id="PYAW01000002">
    <property type="protein sequence ID" value="PSL48355.1"/>
    <property type="molecule type" value="Genomic_DNA"/>
</dbReference>
<dbReference type="InterPro" id="IPR009057">
    <property type="entry name" value="Homeodomain-like_sf"/>
</dbReference>
<dbReference type="RefSeq" id="WP_158267024.1">
    <property type="nucleotide sequence ID" value="NZ_PYAW01000002.1"/>
</dbReference>
<feature type="domain" description="HTH araC/xylS-type" evidence="4">
    <location>
        <begin position="235"/>
        <end position="333"/>
    </location>
</feature>
<dbReference type="PROSITE" id="PS01124">
    <property type="entry name" value="HTH_ARAC_FAMILY_2"/>
    <property type="match status" value="1"/>
</dbReference>
<keyword evidence="6" id="KW-1185">Reference proteome</keyword>
<comment type="caution">
    <text evidence="5">The sequence shown here is derived from an EMBL/GenBank/DDBJ whole genome shotgun (WGS) entry which is preliminary data.</text>
</comment>
<keyword evidence="1" id="KW-0805">Transcription regulation</keyword>
<dbReference type="PANTHER" id="PTHR43280">
    <property type="entry name" value="ARAC-FAMILY TRANSCRIPTIONAL REGULATOR"/>
    <property type="match status" value="1"/>
</dbReference>
<name>A0A2P8HQ81_CHINA</name>
<keyword evidence="2 5" id="KW-0238">DNA-binding</keyword>
<dbReference type="OrthoDB" id="637213at2"/>
<dbReference type="GO" id="GO:0043565">
    <property type="term" value="F:sequence-specific DNA binding"/>
    <property type="evidence" value="ECO:0007669"/>
    <property type="project" value="InterPro"/>
</dbReference>
<evidence type="ECO:0000256" key="3">
    <source>
        <dbReference type="ARBA" id="ARBA00023163"/>
    </source>
</evidence>
<dbReference type="SMART" id="SM00342">
    <property type="entry name" value="HTH_ARAC"/>
    <property type="match status" value="1"/>
</dbReference>
<evidence type="ECO:0000256" key="1">
    <source>
        <dbReference type="ARBA" id="ARBA00023015"/>
    </source>
</evidence>
<accession>A0A2P8HQ81</accession>
<gene>
    <name evidence="5" type="ORF">CLV51_1021222</name>
</gene>
<dbReference type="PANTHER" id="PTHR43280:SF2">
    <property type="entry name" value="HTH-TYPE TRANSCRIPTIONAL REGULATOR EXSA"/>
    <property type="match status" value="1"/>
</dbReference>
<dbReference type="InterPro" id="IPR018060">
    <property type="entry name" value="HTH_AraC"/>
</dbReference>
<reference evidence="5 6" key="1">
    <citation type="submission" date="2018-03" db="EMBL/GenBank/DDBJ databases">
        <title>Genomic Encyclopedia of Archaeal and Bacterial Type Strains, Phase II (KMG-II): from individual species to whole genera.</title>
        <authorList>
            <person name="Goeker M."/>
        </authorList>
    </citation>
    <scope>NUCLEOTIDE SEQUENCE [LARGE SCALE GENOMIC DNA]</scope>
    <source>
        <strain evidence="5 6">DSM 24859</strain>
    </source>
</reference>
<proteinExistence type="predicted"/>